<evidence type="ECO:0000256" key="3">
    <source>
        <dbReference type="ARBA" id="ARBA00022598"/>
    </source>
</evidence>
<evidence type="ECO:0000256" key="9">
    <source>
        <dbReference type="ARBA" id="ARBA00047913"/>
    </source>
</evidence>
<evidence type="ECO:0000256" key="4">
    <source>
        <dbReference type="ARBA" id="ARBA00022741"/>
    </source>
</evidence>
<evidence type="ECO:0000259" key="11">
    <source>
        <dbReference type="SMART" id="SM00845"/>
    </source>
</evidence>
<dbReference type="SUPFAM" id="SSF55931">
    <property type="entry name" value="Glutamine synthetase/guanido kinase"/>
    <property type="match status" value="1"/>
</dbReference>
<dbReference type="Pfam" id="PF02934">
    <property type="entry name" value="GatB_N"/>
    <property type="match status" value="1"/>
</dbReference>
<dbReference type="NCBIfam" id="NF004014">
    <property type="entry name" value="PRK05477.1-4"/>
    <property type="match status" value="1"/>
</dbReference>
<proteinExistence type="inferred from homology"/>
<dbReference type="PANTHER" id="PTHR11659">
    <property type="entry name" value="GLUTAMYL-TRNA GLN AMIDOTRANSFERASE SUBUNIT B MITOCHONDRIAL AND PROKARYOTIC PET112-RELATED"/>
    <property type="match status" value="1"/>
</dbReference>
<dbReference type="InterPro" id="IPR017959">
    <property type="entry name" value="Asn/Gln-tRNA_amidoTrfase_suB/E"/>
</dbReference>
<dbReference type="PANTHER" id="PTHR11659:SF0">
    <property type="entry name" value="GLUTAMYL-TRNA(GLN) AMIDOTRANSFERASE SUBUNIT B, MITOCHONDRIAL"/>
    <property type="match status" value="1"/>
</dbReference>
<dbReference type="InterPro" id="IPR023168">
    <property type="entry name" value="GatB_Yqey_C_2"/>
</dbReference>
<dbReference type="EMBL" id="AMFJ01000360">
    <property type="protein sequence ID" value="EKE28211.1"/>
    <property type="molecule type" value="Genomic_DNA"/>
</dbReference>
<dbReference type="NCBIfam" id="NF004012">
    <property type="entry name" value="PRK05477.1-2"/>
    <property type="match status" value="1"/>
</dbReference>
<dbReference type="InterPro" id="IPR014746">
    <property type="entry name" value="Gln_synth/guanido_kin_cat_dom"/>
</dbReference>
<comment type="catalytic activity">
    <reaction evidence="8 10">
        <text>L-aspartyl-tRNA(Asn) + L-glutamine + ATP + H2O = L-asparaginyl-tRNA(Asn) + L-glutamate + ADP + phosphate + 2 H(+)</text>
        <dbReference type="Rhea" id="RHEA:14513"/>
        <dbReference type="Rhea" id="RHEA-COMP:9674"/>
        <dbReference type="Rhea" id="RHEA-COMP:9677"/>
        <dbReference type="ChEBI" id="CHEBI:15377"/>
        <dbReference type="ChEBI" id="CHEBI:15378"/>
        <dbReference type="ChEBI" id="CHEBI:29985"/>
        <dbReference type="ChEBI" id="CHEBI:30616"/>
        <dbReference type="ChEBI" id="CHEBI:43474"/>
        <dbReference type="ChEBI" id="CHEBI:58359"/>
        <dbReference type="ChEBI" id="CHEBI:78515"/>
        <dbReference type="ChEBI" id="CHEBI:78516"/>
        <dbReference type="ChEBI" id="CHEBI:456216"/>
    </reaction>
</comment>
<comment type="similarity">
    <text evidence="1 10">Belongs to the GatB/GatE family. GatB subfamily.</text>
</comment>
<dbReference type="Pfam" id="PF02637">
    <property type="entry name" value="GatB_Yqey"/>
    <property type="match status" value="1"/>
</dbReference>
<evidence type="ECO:0000256" key="7">
    <source>
        <dbReference type="ARBA" id="ARBA00024799"/>
    </source>
</evidence>
<evidence type="ECO:0000256" key="8">
    <source>
        <dbReference type="ARBA" id="ARBA00047380"/>
    </source>
</evidence>
<dbReference type="NCBIfam" id="TIGR00133">
    <property type="entry name" value="gatB"/>
    <property type="match status" value="1"/>
</dbReference>
<dbReference type="GO" id="GO:0070681">
    <property type="term" value="P:glutaminyl-tRNAGln biosynthesis via transamidation"/>
    <property type="evidence" value="ECO:0007669"/>
    <property type="project" value="TreeGrafter"/>
</dbReference>
<evidence type="ECO:0000256" key="2">
    <source>
        <dbReference type="ARBA" id="ARBA00011123"/>
    </source>
</evidence>
<keyword evidence="6 10" id="KW-0648">Protein biosynthesis</keyword>
<name>K2FAR9_9BACT</name>
<dbReference type="PROSITE" id="PS01234">
    <property type="entry name" value="GATB"/>
    <property type="match status" value="1"/>
</dbReference>
<dbReference type="InterPro" id="IPR018027">
    <property type="entry name" value="Asn/Gln_amidotransferase"/>
</dbReference>
<evidence type="ECO:0000313" key="12">
    <source>
        <dbReference type="EMBL" id="EKE28211.1"/>
    </source>
</evidence>
<dbReference type="GO" id="GO:0006412">
    <property type="term" value="P:translation"/>
    <property type="evidence" value="ECO:0007669"/>
    <property type="project" value="UniProtKB-UniRule"/>
</dbReference>
<dbReference type="SUPFAM" id="SSF89095">
    <property type="entry name" value="GatB/YqeY motif"/>
    <property type="match status" value="1"/>
</dbReference>
<dbReference type="GO" id="GO:0050567">
    <property type="term" value="F:glutaminyl-tRNA synthase (glutamine-hydrolyzing) activity"/>
    <property type="evidence" value="ECO:0007669"/>
    <property type="project" value="UniProtKB-UniRule"/>
</dbReference>
<dbReference type="GO" id="GO:0050566">
    <property type="term" value="F:asparaginyl-tRNA synthase (glutamine-hydrolyzing) activity"/>
    <property type="evidence" value="ECO:0007669"/>
    <property type="project" value="RHEA"/>
</dbReference>
<dbReference type="GO" id="GO:0005524">
    <property type="term" value="F:ATP binding"/>
    <property type="evidence" value="ECO:0007669"/>
    <property type="project" value="UniProtKB-KW"/>
</dbReference>
<keyword evidence="4 10" id="KW-0547">Nucleotide-binding</keyword>
<sequence>MNEKYEIVMWLETHVRVKSATKMFCSCKNAVALAEEPNENVCPICMWFPWMLPVLNKEVVNLAVKAGHAMRCTVNEKSQFDRKSYFYPDSPTGYQITQLYHPIVEHWEVKAFVGSELKTFRINRMHIESDAWKLVHAWTKTLCDFNRVWSPLMEIVTEPDFRSKEDVLAYLEELQKIIRFSWASDADMDKWQLRCDVNISIRLKWENILNNRVEIKNMNSFASIWRAIDTEFKRQVKMYEKWEKIDQETRWWNDEKWTSQSLRSKEDAMDYRYFPEPDLPPLVLTKAYIEERQISELPMDRRIRYLEEYKLQEDDARILSNEKPISDYFENLVKLTNDPKKSCSYITTVLLAHFKESPEDIWFNDLKFKADELAEVINLINKEELSSTNAKAVIEELFRNWGNTWEIADRLWLRQKNDLWALEEVVKKVIENNPAQLADYKAWKVNLFWYFVWQAMKESKGQWNPKIFNDLFKKYLD</sequence>
<keyword evidence="5 10" id="KW-0067">ATP-binding</keyword>
<dbReference type="InterPro" id="IPR006075">
    <property type="entry name" value="Asn/Gln-tRNA_Trfase_suB/E_cat"/>
</dbReference>
<feature type="domain" description="Asn/Gln amidotransferase" evidence="11">
    <location>
        <begin position="327"/>
        <end position="476"/>
    </location>
</feature>
<gene>
    <name evidence="10" type="primary">gatB</name>
    <name evidence="12" type="ORF">ACD_3C00086G0055</name>
</gene>
<comment type="caution">
    <text evidence="12">The sequence shown here is derived from an EMBL/GenBank/DDBJ whole genome shotgun (WGS) entry which is preliminary data.</text>
</comment>
<dbReference type="Gene3D" id="1.10.150.380">
    <property type="entry name" value="GatB domain, N-terminal subdomain"/>
    <property type="match status" value="1"/>
</dbReference>
<reference evidence="12" key="1">
    <citation type="journal article" date="2012" name="Science">
        <title>Fermentation, hydrogen, and sulfur metabolism in multiple uncultivated bacterial phyla.</title>
        <authorList>
            <person name="Wrighton K.C."/>
            <person name="Thomas B.C."/>
            <person name="Sharon I."/>
            <person name="Miller C.S."/>
            <person name="Castelle C.J."/>
            <person name="VerBerkmoes N.C."/>
            <person name="Wilkins M.J."/>
            <person name="Hettich R.L."/>
            <person name="Lipton M.S."/>
            <person name="Williams K.H."/>
            <person name="Long P.E."/>
            <person name="Banfield J.F."/>
        </authorList>
    </citation>
    <scope>NUCLEOTIDE SEQUENCE [LARGE SCALE GENOMIC DNA]</scope>
</reference>
<dbReference type="InterPro" id="IPR003789">
    <property type="entry name" value="Asn/Gln_tRNA_amidoTrase-B-like"/>
</dbReference>
<evidence type="ECO:0000256" key="1">
    <source>
        <dbReference type="ARBA" id="ARBA00005306"/>
    </source>
</evidence>
<dbReference type="EC" id="6.3.5.-" evidence="10"/>
<dbReference type="InterPro" id="IPR042114">
    <property type="entry name" value="GatB_C_1"/>
</dbReference>
<accession>K2FAR9</accession>
<protein>
    <recommendedName>
        <fullName evidence="10">Aspartyl/glutamyl-tRNA(Asn/Gln) amidotransferase subunit B</fullName>
        <shortName evidence="10">Asp/Glu-ADT subunit B</shortName>
        <ecNumber evidence="10">6.3.5.-</ecNumber>
    </recommendedName>
</protein>
<dbReference type="Gene3D" id="1.10.10.410">
    <property type="match status" value="1"/>
</dbReference>
<comment type="catalytic activity">
    <reaction evidence="9 10">
        <text>L-glutamyl-tRNA(Gln) + L-glutamine + ATP + H2O = L-glutaminyl-tRNA(Gln) + L-glutamate + ADP + phosphate + H(+)</text>
        <dbReference type="Rhea" id="RHEA:17521"/>
        <dbReference type="Rhea" id="RHEA-COMP:9681"/>
        <dbReference type="Rhea" id="RHEA-COMP:9684"/>
        <dbReference type="ChEBI" id="CHEBI:15377"/>
        <dbReference type="ChEBI" id="CHEBI:15378"/>
        <dbReference type="ChEBI" id="CHEBI:29985"/>
        <dbReference type="ChEBI" id="CHEBI:30616"/>
        <dbReference type="ChEBI" id="CHEBI:43474"/>
        <dbReference type="ChEBI" id="CHEBI:58359"/>
        <dbReference type="ChEBI" id="CHEBI:78520"/>
        <dbReference type="ChEBI" id="CHEBI:78521"/>
        <dbReference type="ChEBI" id="CHEBI:456216"/>
    </reaction>
</comment>
<comment type="subunit">
    <text evidence="2 10">Heterotrimer of A, B and C subunits.</text>
</comment>
<dbReference type="HAMAP" id="MF_00121">
    <property type="entry name" value="GatB"/>
    <property type="match status" value="1"/>
</dbReference>
<comment type="function">
    <text evidence="7 10">Allows the formation of correctly charged Asn-tRNA(Asn) or Gln-tRNA(Gln) through the transamidation of misacylated Asp-tRNA(Asn) or Glu-tRNA(Gln) in organisms which lack either or both of asparaginyl-tRNA or glutaminyl-tRNA synthetases. The reaction takes place in the presence of glutamine and ATP through an activated phospho-Asp-tRNA(Asn) or phospho-Glu-tRNA(Gln).</text>
</comment>
<evidence type="ECO:0000256" key="10">
    <source>
        <dbReference type="HAMAP-Rule" id="MF_00121"/>
    </source>
</evidence>
<organism evidence="12">
    <name type="scientific">uncultured bacterium</name>
    <name type="common">gcode 4</name>
    <dbReference type="NCBI Taxonomy" id="1234023"/>
    <lineage>
        <taxon>Bacteria</taxon>
        <taxon>environmental samples</taxon>
    </lineage>
</organism>
<evidence type="ECO:0000256" key="6">
    <source>
        <dbReference type="ARBA" id="ARBA00022917"/>
    </source>
</evidence>
<keyword evidence="3 10" id="KW-0436">Ligase</keyword>
<dbReference type="SMART" id="SM00845">
    <property type="entry name" value="GatB_Yqey"/>
    <property type="match status" value="1"/>
</dbReference>
<dbReference type="InterPro" id="IPR017958">
    <property type="entry name" value="Gln-tRNA_amidoTrfase_suB_CS"/>
</dbReference>
<dbReference type="AlphaFoldDB" id="K2FAR9"/>
<dbReference type="InterPro" id="IPR004413">
    <property type="entry name" value="GatB"/>
</dbReference>
<evidence type="ECO:0000256" key="5">
    <source>
        <dbReference type="ARBA" id="ARBA00022840"/>
    </source>
</evidence>